<dbReference type="RefSeq" id="WP_272986913.1">
    <property type="nucleotide sequence ID" value="NZ_CAJWRG010000109.1"/>
</dbReference>
<sequence length="268" mass="29220">MKVHDYGRMKVGNHYVGAWAWDSREGDTFKRLRGSYDAVLQTASGFVKKRDEVTKDARLTAQGQAEELEKWFRQSGLSSIAQAERVILPAAKRDAESRRANLTAAAPDKTDLAGAIMRQELRAHIRELSAQKRTALLSDPDPVVALAVTEAPAMLSGVTPATHKRLTDKAIEALHPGELETVVELEKAIETLERAVKATGAEIRGELSVTPAAFAKMLEGVKDPKAEAPKLQRYGDEIRVLTENGKGELIARKATAEEIQLGQFVGSA</sequence>
<dbReference type="Proteomes" id="UP000259610">
    <property type="component" value="Unassembled WGS sequence"/>
</dbReference>
<gene>
    <name evidence="1" type="ORF">DCG58_02790</name>
</gene>
<proteinExistence type="predicted"/>
<dbReference type="EMBL" id="DMAN01000056">
    <property type="protein sequence ID" value="HAE26062.1"/>
    <property type="molecule type" value="Genomic_DNA"/>
</dbReference>
<reference evidence="1 2" key="1">
    <citation type="journal article" date="2018" name="Nat. Biotechnol.">
        <title>A standardized bacterial taxonomy based on genome phylogeny substantially revises the tree of life.</title>
        <authorList>
            <person name="Parks D.H."/>
            <person name="Chuvochina M."/>
            <person name="Waite D.W."/>
            <person name="Rinke C."/>
            <person name="Skarshewski A."/>
            <person name="Chaumeil P.A."/>
            <person name="Hugenholtz P."/>
        </authorList>
    </citation>
    <scope>NUCLEOTIDE SEQUENCE [LARGE SCALE GENOMIC DNA]</scope>
    <source>
        <strain evidence="1">UBA8733</strain>
    </source>
</reference>
<organism evidence="1 2">
    <name type="scientific">Hyphomonas adhaerens</name>
    <dbReference type="NCBI Taxonomy" id="81029"/>
    <lineage>
        <taxon>Bacteria</taxon>
        <taxon>Pseudomonadati</taxon>
        <taxon>Pseudomonadota</taxon>
        <taxon>Alphaproteobacteria</taxon>
        <taxon>Hyphomonadales</taxon>
        <taxon>Hyphomonadaceae</taxon>
        <taxon>Hyphomonas</taxon>
    </lineage>
</organism>
<name>A0A3B9GUI4_9PROT</name>
<evidence type="ECO:0000313" key="1">
    <source>
        <dbReference type="EMBL" id="HAE26062.1"/>
    </source>
</evidence>
<dbReference type="AlphaFoldDB" id="A0A3B9GUI4"/>
<comment type="caution">
    <text evidence="1">The sequence shown here is derived from an EMBL/GenBank/DDBJ whole genome shotgun (WGS) entry which is preliminary data.</text>
</comment>
<evidence type="ECO:0000313" key="2">
    <source>
        <dbReference type="Proteomes" id="UP000259610"/>
    </source>
</evidence>
<protein>
    <submittedName>
        <fullName evidence="1">Uncharacterized protein</fullName>
    </submittedName>
</protein>
<accession>A0A3B9GUI4</accession>